<organism evidence="2 3">
    <name type="scientific">Geodermatophilus ruber</name>
    <dbReference type="NCBI Taxonomy" id="504800"/>
    <lineage>
        <taxon>Bacteria</taxon>
        <taxon>Bacillati</taxon>
        <taxon>Actinomycetota</taxon>
        <taxon>Actinomycetes</taxon>
        <taxon>Geodermatophilales</taxon>
        <taxon>Geodermatophilaceae</taxon>
        <taxon>Geodermatophilus</taxon>
    </lineage>
</organism>
<feature type="transmembrane region" description="Helical" evidence="1">
    <location>
        <begin position="7"/>
        <end position="29"/>
    </location>
</feature>
<dbReference type="RefSeq" id="WP_091323694.1">
    <property type="nucleotide sequence ID" value="NZ_FOSW01000005.1"/>
</dbReference>
<keyword evidence="3" id="KW-1185">Reference proteome</keyword>
<feature type="transmembrane region" description="Helical" evidence="1">
    <location>
        <begin position="49"/>
        <end position="73"/>
    </location>
</feature>
<dbReference type="Proteomes" id="UP000199152">
    <property type="component" value="Unassembled WGS sequence"/>
</dbReference>
<keyword evidence="1" id="KW-1133">Transmembrane helix</keyword>
<sequence length="235" mass="24148">MGSTRAAAVAAGVFFLVAAVTAIVALALYQPLLGDPGYVLGSGADTQVLVGGFLELVLAVSCIGTAVTLYPVVKRQDHGVALGYVCGRLLEAAIIVVGILSVLSVVTLRRSSGGAPGTDDDALVAAGRSLVALHDWSFLLGPGLVIGLNSLLLAWLMHRSRLVPRWIAGIGLVGGPLVLLSSTAIMFGLYDQVSSLGMLAALPVFAWEMSLAGYLIVKGFRPSPVAVHPAQPIPA</sequence>
<feature type="transmembrane region" description="Helical" evidence="1">
    <location>
        <begin position="168"/>
        <end position="190"/>
    </location>
</feature>
<protein>
    <recommendedName>
        <fullName evidence="4">DUF4386 domain-containing protein</fullName>
    </recommendedName>
</protein>
<evidence type="ECO:0000256" key="1">
    <source>
        <dbReference type="SAM" id="Phobius"/>
    </source>
</evidence>
<keyword evidence="1" id="KW-0472">Membrane</keyword>
<dbReference type="InterPro" id="IPR025495">
    <property type="entry name" value="DUF4386"/>
</dbReference>
<feature type="transmembrane region" description="Helical" evidence="1">
    <location>
        <begin position="136"/>
        <end position="156"/>
    </location>
</feature>
<reference evidence="2 3" key="1">
    <citation type="submission" date="2016-10" db="EMBL/GenBank/DDBJ databases">
        <authorList>
            <person name="de Groot N.N."/>
        </authorList>
    </citation>
    <scope>NUCLEOTIDE SEQUENCE [LARGE SCALE GENOMIC DNA]</scope>
    <source>
        <strain evidence="2 3">DSM 45317</strain>
    </source>
</reference>
<feature type="transmembrane region" description="Helical" evidence="1">
    <location>
        <begin position="196"/>
        <end position="217"/>
    </location>
</feature>
<name>A0A1I4DTC7_9ACTN</name>
<dbReference type="InParanoid" id="A0A1I4DTC7"/>
<proteinExistence type="predicted"/>
<evidence type="ECO:0000313" key="2">
    <source>
        <dbReference type="EMBL" id="SFK96645.1"/>
    </source>
</evidence>
<gene>
    <name evidence="2" type="ORF">SAMN04488085_10529</name>
</gene>
<feature type="transmembrane region" description="Helical" evidence="1">
    <location>
        <begin position="85"/>
        <end position="106"/>
    </location>
</feature>
<keyword evidence="1" id="KW-0812">Transmembrane</keyword>
<dbReference type="Pfam" id="PF14329">
    <property type="entry name" value="DUF4386"/>
    <property type="match status" value="1"/>
</dbReference>
<evidence type="ECO:0000313" key="3">
    <source>
        <dbReference type="Proteomes" id="UP000199152"/>
    </source>
</evidence>
<accession>A0A1I4DTC7</accession>
<evidence type="ECO:0008006" key="4">
    <source>
        <dbReference type="Google" id="ProtNLM"/>
    </source>
</evidence>
<dbReference type="AlphaFoldDB" id="A0A1I4DTC7"/>
<dbReference type="EMBL" id="FOSW01000005">
    <property type="protein sequence ID" value="SFK96645.1"/>
    <property type="molecule type" value="Genomic_DNA"/>
</dbReference>
<dbReference type="OrthoDB" id="1176146at2"/>